<gene>
    <name evidence="1" type="ORF">CHRIB12_LOCUS20407</name>
</gene>
<name>A0A916EH59_9GLOM</name>
<evidence type="ECO:0000313" key="2">
    <source>
        <dbReference type="Proteomes" id="UP000684084"/>
    </source>
</evidence>
<organism evidence="1 2">
    <name type="scientific">Rhizophagus irregularis</name>
    <dbReference type="NCBI Taxonomy" id="588596"/>
    <lineage>
        <taxon>Eukaryota</taxon>
        <taxon>Fungi</taxon>
        <taxon>Fungi incertae sedis</taxon>
        <taxon>Mucoromycota</taxon>
        <taxon>Glomeromycotina</taxon>
        <taxon>Glomeromycetes</taxon>
        <taxon>Glomerales</taxon>
        <taxon>Glomeraceae</taxon>
        <taxon>Rhizophagus</taxon>
    </lineage>
</organism>
<accession>A0A916EH59</accession>
<sequence>MFKNCNSKSWPPSMKDSYVSEIGSLSKRISLSDWLHVVARWAAGNFLGNGNPHVIDIRIAIQASPLMVMTGFVRGGPFPPIPLCISEENAPLLICALEKRHI</sequence>
<reference evidence="1" key="1">
    <citation type="submission" date="2020-05" db="EMBL/GenBank/DDBJ databases">
        <authorList>
            <person name="Rincon C."/>
            <person name="Sanders R I."/>
            <person name="Robbins C."/>
            <person name="Chaturvedi A."/>
        </authorList>
    </citation>
    <scope>NUCLEOTIDE SEQUENCE</scope>
    <source>
        <strain evidence="1">CHB12</strain>
    </source>
</reference>
<dbReference type="AlphaFoldDB" id="A0A916EH59"/>
<dbReference type="Proteomes" id="UP000684084">
    <property type="component" value="Unassembled WGS sequence"/>
</dbReference>
<dbReference type="EMBL" id="CAGKOT010000060">
    <property type="protein sequence ID" value="CAB5388006.1"/>
    <property type="molecule type" value="Genomic_DNA"/>
</dbReference>
<dbReference type="OrthoDB" id="2389544at2759"/>
<comment type="caution">
    <text evidence="1">The sequence shown here is derived from an EMBL/GenBank/DDBJ whole genome shotgun (WGS) entry which is preliminary data.</text>
</comment>
<evidence type="ECO:0000313" key="1">
    <source>
        <dbReference type="EMBL" id="CAB5388006.1"/>
    </source>
</evidence>
<protein>
    <submittedName>
        <fullName evidence="1">Uncharacterized protein</fullName>
    </submittedName>
</protein>
<proteinExistence type="predicted"/>